<proteinExistence type="predicted"/>
<reference evidence="1 2" key="1">
    <citation type="submission" date="2020-04" db="EMBL/GenBank/DDBJ databases">
        <title>Vibrio sp. SM6, a novel species isolated from seawater.</title>
        <authorList>
            <person name="Wang X."/>
        </authorList>
    </citation>
    <scope>NUCLEOTIDE SEQUENCE [LARGE SCALE GENOMIC DNA]</scope>
    <source>
        <strain evidence="1 2">SM6</strain>
    </source>
</reference>
<dbReference type="Proteomes" id="UP000535589">
    <property type="component" value="Unassembled WGS sequence"/>
</dbReference>
<dbReference type="RefSeq" id="WP_168837989.1">
    <property type="nucleotide sequence ID" value="NZ_JABAIK010000067.1"/>
</dbReference>
<organism evidence="1 2">
    <name type="scientific">Vibrio agarilyticus</name>
    <dbReference type="NCBI Taxonomy" id="2726741"/>
    <lineage>
        <taxon>Bacteria</taxon>
        <taxon>Pseudomonadati</taxon>
        <taxon>Pseudomonadota</taxon>
        <taxon>Gammaproteobacteria</taxon>
        <taxon>Vibrionales</taxon>
        <taxon>Vibrionaceae</taxon>
        <taxon>Vibrio</taxon>
    </lineage>
</organism>
<accession>A0A7X8YI88</accession>
<protein>
    <submittedName>
        <fullName evidence="1">Uncharacterized protein</fullName>
    </submittedName>
</protein>
<name>A0A7X8YI88_9VIBR</name>
<gene>
    <name evidence="1" type="ORF">HGP28_19045</name>
</gene>
<feature type="non-terminal residue" evidence="1">
    <location>
        <position position="1"/>
    </location>
</feature>
<dbReference type="EMBL" id="JABAIK010000067">
    <property type="protein sequence ID" value="NLS14933.1"/>
    <property type="molecule type" value="Genomic_DNA"/>
</dbReference>
<dbReference type="AlphaFoldDB" id="A0A7X8YI88"/>
<comment type="caution">
    <text evidence="1">The sequence shown here is derived from an EMBL/GenBank/DDBJ whole genome shotgun (WGS) entry which is preliminary data.</text>
</comment>
<keyword evidence="2" id="KW-1185">Reference proteome</keyword>
<sequence length="165" mass="18963">LAPENKKTEVVRFKTTLSEYEMLNYLKENTGYNSIGAMLYDMFIELFNDKGVVINMPGESAERTQQDLRQIGTNLNQAITAVNAIASWQRNEKTTEKGLNKLQKDLNILKAVVKKLHEETKNGLHRESFNEETFKKIRGMKQSDEIPEISKKIKAKLQTQKDKLS</sequence>
<evidence type="ECO:0000313" key="2">
    <source>
        <dbReference type="Proteomes" id="UP000535589"/>
    </source>
</evidence>
<evidence type="ECO:0000313" key="1">
    <source>
        <dbReference type="EMBL" id="NLS14933.1"/>
    </source>
</evidence>